<evidence type="ECO:0000313" key="3">
    <source>
        <dbReference type="Proteomes" id="UP001595836"/>
    </source>
</evidence>
<dbReference type="Gene3D" id="1.10.357.10">
    <property type="entry name" value="Tetracycline Repressor, domain 2"/>
    <property type="match status" value="1"/>
</dbReference>
<evidence type="ECO:0000313" key="2">
    <source>
        <dbReference type="EMBL" id="MFC4756541.1"/>
    </source>
</evidence>
<organism evidence="2 3">
    <name type="scientific">Dietzia aurantiaca</name>
    <dbReference type="NCBI Taxonomy" id="983873"/>
    <lineage>
        <taxon>Bacteria</taxon>
        <taxon>Bacillati</taxon>
        <taxon>Actinomycetota</taxon>
        <taxon>Actinomycetes</taxon>
        <taxon>Mycobacteriales</taxon>
        <taxon>Dietziaceae</taxon>
        <taxon>Dietzia</taxon>
    </lineage>
</organism>
<feature type="region of interest" description="Disordered" evidence="1">
    <location>
        <begin position="203"/>
        <end position="223"/>
    </location>
</feature>
<gene>
    <name evidence="2" type="ORF">ACFO7U_17380</name>
</gene>
<dbReference type="RefSeq" id="WP_344996935.1">
    <property type="nucleotide sequence ID" value="NZ_BAABCD010000057.1"/>
</dbReference>
<proteinExistence type="predicted"/>
<dbReference type="InterPro" id="IPR009057">
    <property type="entry name" value="Homeodomain-like_sf"/>
</dbReference>
<sequence>MPRTSADTRRALYLAGLRRFADEGWQSARVRDIVADAGQGNDSAINYHFGSRRGLLAQILADGVARMEEERRADLACWRTDPPDLPEAVRAVVAPLADLLLDEEGRCTLRVIAQLGPLTEVGRTVTAGPVGGTALQDQLEVLVSETARQCGTEMARHRVRQLVVVVTSDLAVRAEAAPDSFPPHREYVTDLVDWMAAGLGRPRVGAATGRPGAAAPAQETGTH</sequence>
<keyword evidence="3" id="KW-1185">Reference proteome</keyword>
<evidence type="ECO:0000256" key="1">
    <source>
        <dbReference type="SAM" id="MobiDB-lite"/>
    </source>
</evidence>
<comment type="caution">
    <text evidence="2">The sequence shown here is derived from an EMBL/GenBank/DDBJ whole genome shotgun (WGS) entry which is preliminary data.</text>
</comment>
<dbReference type="EMBL" id="JBHSHP010000061">
    <property type="protein sequence ID" value="MFC4756541.1"/>
    <property type="molecule type" value="Genomic_DNA"/>
</dbReference>
<accession>A0ABV9PUG9</accession>
<protein>
    <submittedName>
        <fullName evidence="2">TetR/AcrR family transcriptional regulator</fullName>
    </submittedName>
</protein>
<name>A0ABV9PUG9_9ACTN</name>
<dbReference type="Proteomes" id="UP001595836">
    <property type="component" value="Unassembled WGS sequence"/>
</dbReference>
<feature type="compositionally biased region" description="Low complexity" evidence="1">
    <location>
        <begin position="203"/>
        <end position="217"/>
    </location>
</feature>
<dbReference type="SUPFAM" id="SSF46689">
    <property type="entry name" value="Homeodomain-like"/>
    <property type="match status" value="1"/>
</dbReference>
<reference evidence="3" key="1">
    <citation type="journal article" date="2019" name="Int. J. Syst. Evol. Microbiol.">
        <title>The Global Catalogue of Microorganisms (GCM) 10K type strain sequencing project: providing services to taxonomists for standard genome sequencing and annotation.</title>
        <authorList>
            <consortium name="The Broad Institute Genomics Platform"/>
            <consortium name="The Broad Institute Genome Sequencing Center for Infectious Disease"/>
            <person name="Wu L."/>
            <person name="Ma J."/>
        </authorList>
    </citation>
    <scope>NUCLEOTIDE SEQUENCE [LARGE SCALE GENOMIC DNA]</scope>
    <source>
        <strain evidence="3">JCM 11882</strain>
    </source>
</reference>